<comment type="caution">
    <text evidence="2">The sequence shown here is derived from an EMBL/GenBank/DDBJ whole genome shotgun (WGS) entry which is preliminary data.</text>
</comment>
<evidence type="ECO:0000313" key="2">
    <source>
        <dbReference type="EMBL" id="MFC5465359.1"/>
    </source>
</evidence>
<dbReference type="Proteomes" id="UP001596147">
    <property type="component" value="Unassembled WGS sequence"/>
</dbReference>
<proteinExistence type="predicted"/>
<reference evidence="3" key="1">
    <citation type="journal article" date="2019" name="Int. J. Syst. Evol. Microbiol.">
        <title>The Global Catalogue of Microorganisms (GCM) 10K type strain sequencing project: providing services to taxonomists for standard genome sequencing and annotation.</title>
        <authorList>
            <consortium name="The Broad Institute Genomics Platform"/>
            <consortium name="The Broad Institute Genome Sequencing Center for Infectious Disease"/>
            <person name="Wu L."/>
            <person name="Ma J."/>
        </authorList>
    </citation>
    <scope>NUCLEOTIDE SEQUENCE [LARGE SCALE GENOMIC DNA]</scope>
    <source>
        <strain evidence="3">CGMCC 1.12237</strain>
    </source>
</reference>
<evidence type="ECO:0000313" key="3">
    <source>
        <dbReference type="Proteomes" id="UP001596147"/>
    </source>
</evidence>
<feature type="transmembrane region" description="Helical" evidence="1">
    <location>
        <begin position="40"/>
        <end position="62"/>
    </location>
</feature>
<name>A0ABW0LHQ3_9BACI</name>
<gene>
    <name evidence="2" type="ORF">ACFPM4_11425</name>
</gene>
<keyword evidence="1" id="KW-0812">Transmembrane</keyword>
<keyword evidence="1" id="KW-1133">Transmembrane helix</keyword>
<dbReference type="RefSeq" id="WP_382351600.1">
    <property type="nucleotide sequence ID" value="NZ_JBHSMC010000014.1"/>
</dbReference>
<keyword evidence="3" id="KW-1185">Reference proteome</keyword>
<sequence length="523" mass="60378">MSKLSKQDFDDFLGKDPYYSEEDKKLFFDKLQNKKPKRQYVVQKVLSVAVLFIMILGGIQVWNGNLPFFISSDEYKYSNTQGRVIAKSFVDVDLYYYTKTPGLKRAEGLGLVTEVNKTIPITEDADLHIEKIWYNAENTLIFYYIEMPDMKKKLSNSHDLSTFIQYVTIHEDENGEFEEEPKVVATGGGPYLKSIHPSYEGVIYENRLYQRAVIENIRSNSDSWEGDVEYVQKLNTKLTSDITVNLLGEVIIINDVELPVHFDFTSNPIITKTINETNESQYARLTFEKLEIRPEKNLLYGKYELPEGQQFSKINASLVLNGRVIDTIVGYEDVEGDPDSFIFQIPAFNELPDEVTFEIDNVHLFGKDSFEFTMDVSDYEQRLANAESYEKKVNEKITEIKDTKVYLERLYYDDRGINFDILYKAKKRKQPLRLIPDVPLNPSFGYDDYSHLRIFVTAENESGEPGEPGDYGQIGSGPGEKYSMFLDRKFIEKSKEVTVTIERLLYSAQIDQSFTVPIKESNN</sequence>
<evidence type="ECO:0000256" key="1">
    <source>
        <dbReference type="SAM" id="Phobius"/>
    </source>
</evidence>
<keyword evidence="1" id="KW-0472">Membrane</keyword>
<organism evidence="2 3">
    <name type="scientific">Lederbergia graminis</name>
    <dbReference type="NCBI Taxonomy" id="735518"/>
    <lineage>
        <taxon>Bacteria</taxon>
        <taxon>Bacillati</taxon>
        <taxon>Bacillota</taxon>
        <taxon>Bacilli</taxon>
        <taxon>Bacillales</taxon>
        <taxon>Bacillaceae</taxon>
        <taxon>Lederbergia</taxon>
    </lineage>
</organism>
<accession>A0ABW0LHQ3</accession>
<evidence type="ECO:0008006" key="4">
    <source>
        <dbReference type="Google" id="ProtNLM"/>
    </source>
</evidence>
<dbReference type="EMBL" id="JBHSMC010000014">
    <property type="protein sequence ID" value="MFC5465359.1"/>
    <property type="molecule type" value="Genomic_DNA"/>
</dbReference>
<protein>
    <recommendedName>
        <fullName evidence="4">DUF4179 domain-containing protein</fullName>
    </recommendedName>
</protein>